<accession>A0A0D3J4X9</accession>
<keyword evidence="6" id="KW-0406">Ion transport</keyword>
<proteinExistence type="predicted"/>
<comment type="subcellular location">
    <subcellularLocation>
        <location evidence="1">Cell membrane</location>
        <topology evidence="1">Multi-pass membrane protein</topology>
    </subcellularLocation>
</comment>
<organism evidence="8 9">
    <name type="scientific">Emiliania huxleyi (strain CCMP1516)</name>
    <dbReference type="NCBI Taxonomy" id="280463"/>
    <lineage>
        <taxon>Eukaryota</taxon>
        <taxon>Haptista</taxon>
        <taxon>Haptophyta</taxon>
        <taxon>Prymnesiophyceae</taxon>
        <taxon>Isochrysidales</taxon>
        <taxon>Noelaerhabdaceae</taxon>
        <taxon>Emiliania</taxon>
    </lineage>
</organism>
<evidence type="ECO:0000256" key="3">
    <source>
        <dbReference type="ARBA" id="ARBA00022475"/>
    </source>
</evidence>
<name>A0A0D3J4X9_EMIH1</name>
<evidence type="ECO:0000256" key="7">
    <source>
        <dbReference type="ARBA" id="ARBA00023136"/>
    </source>
</evidence>
<dbReference type="PANTHER" id="PTHR33281">
    <property type="entry name" value="UPF0187 PROTEIN YNEE"/>
    <property type="match status" value="1"/>
</dbReference>
<dbReference type="InterPro" id="IPR044669">
    <property type="entry name" value="YneE/VCCN1/2-like"/>
</dbReference>
<dbReference type="GO" id="GO:0005254">
    <property type="term" value="F:chloride channel activity"/>
    <property type="evidence" value="ECO:0007669"/>
    <property type="project" value="InterPro"/>
</dbReference>
<reference evidence="9" key="1">
    <citation type="journal article" date="2013" name="Nature">
        <title>Pan genome of the phytoplankton Emiliania underpins its global distribution.</title>
        <authorList>
            <person name="Read B.A."/>
            <person name="Kegel J."/>
            <person name="Klute M.J."/>
            <person name="Kuo A."/>
            <person name="Lefebvre S.C."/>
            <person name="Maumus F."/>
            <person name="Mayer C."/>
            <person name="Miller J."/>
            <person name="Monier A."/>
            <person name="Salamov A."/>
            <person name="Young J."/>
            <person name="Aguilar M."/>
            <person name="Claverie J.M."/>
            <person name="Frickenhaus S."/>
            <person name="Gonzalez K."/>
            <person name="Herman E.K."/>
            <person name="Lin Y.C."/>
            <person name="Napier J."/>
            <person name="Ogata H."/>
            <person name="Sarno A.F."/>
            <person name="Shmutz J."/>
            <person name="Schroeder D."/>
            <person name="de Vargas C."/>
            <person name="Verret F."/>
            <person name="von Dassow P."/>
            <person name="Valentin K."/>
            <person name="Van de Peer Y."/>
            <person name="Wheeler G."/>
            <person name="Dacks J.B."/>
            <person name="Delwiche C.F."/>
            <person name="Dyhrman S.T."/>
            <person name="Glockner G."/>
            <person name="John U."/>
            <person name="Richards T."/>
            <person name="Worden A.Z."/>
            <person name="Zhang X."/>
            <person name="Grigoriev I.V."/>
            <person name="Allen A.E."/>
            <person name="Bidle K."/>
            <person name="Borodovsky M."/>
            <person name="Bowler C."/>
            <person name="Brownlee C."/>
            <person name="Cock J.M."/>
            <person name="Elias M."/>
            <person name="Gladyshev V.N."/>
            <person name="Groth M."/>
            <person name="Guda C."/>
            <person name="Hadaegh A."/>
            <person name="Iglesias-Rodriguez M.D."/>
            <person name="Jenkins J."/>
            <person name="Jones B.M."/>
            <person name="Lawson T."/>
            <person name="Leese F."/>
            <person name="Lindquist E."/>
            <person name="Lobanov A."/>
            <person name="Lomsadze A."/>
            <person name="Malik S.B."/>
            <person name="Marsh M.E."/>
            <person name="Mackinder L."/>
            <person name="Mock T."/>
            <person name="Mueller-Roeber B."/>
            <person name="Pagarete A."/>
            <person name="Parker M."/>
            <person name="Probert I."/>
            <person name="Quesneville H."/>
            <person name="Raines C."/>
            <person name="Rensing S.A."/>
            <person name="Riano-Pachon D.M."/>
            <person name="Richier S."/>
            <person name="Rokitta S."/>
            <person name="Shiraiwa Y."/>
            <person name="Soanes D.M."/>
            <person name="van der Giezen M."/>
            <person name="Wahlund T.M."/>
            <person name="Williams B."/>
            <person name="Wilson W."/>
            <person name="Wolfe G."/>
            <person name="Wurch L.L."/>
        </authorList>
    </citation>
    <scope>NUCLEOTIDE SEQUENCE</scope>
</reference>
<dbReference type="Pfam" id="PF25539">
    <property type="entry name" value="Bestrophin_2"/>
    <property type="match status" value="1"/>
</dbReference>
<evidence type="ECO:0000256" key="1">
    <source>
        <dbReference type="ARBA" id="ARBA00004651"/>
    </source>
</evidence>
<evidence type="ECO:0000256" key="5">
    <source>
        <dbReference type="ARBA" id="ARBA00022989"/>
    </source>
</evidence>
<protein>
    <submittedName>
        <fullName evidence="8">Uncharacterized protein</fullName>
    </submittedName>
</protein>
<keyword evidence="4" id="KW-0812">Transmembrane</keyword>
<evidence type="ECO:0000256" key="2">
    <source>
        <dbReference type="ARBA" id="ARBA00022448"/>
    </source>
</evidence>
<keyword evidence="3" id="KW-1003">Cell membrane</keyword>
<evidence type="ECO:0000256" key="4">
    <source>
        <dbReference type="ARBA" id="ARBA00022692"/>
    </source>
</evidence>
<evidence type="ECO:0000313" key="8">
    <source>
        <dbReference type="EnsemblProtists" id="EOD18564"/>
    </source>
</evidence>
<keyword evidence="5" id="KW-1133">Transmembrane helix</keyword>
<evidence type="ECO:0000313" key="9">
    <source>
        <dbReference type="Proteomes" id="UP000013827"/>
    </source>
</evidence>
<evidence type="ECO:0000256" key="6">
    <source>
        <dbReference type="ARBA" id="ARBA00023065"/>
    </source>
</evidence>
<sequence>MARVDASISVLVDLTGANERIFKSPIPLLYTRLLSRFLTAFLLLLPLALWQASGESQTEPFSVLPLEAFCNGAIAATSQELRSRSGDTESE</sequence>
<dbReference type="PaxDb" id="2903-EOD18564"/>
<dbReference type="GO" id="GO:0005886">
    <property type="term" value="C:plasma membrane"/>
    <property type="evidence" value="ECO:0007669"/>
    <property type="project" value="UniProtKB-SubCell"/>
</dbReference>
<keyword evidence="7" id="KW-0472">Membrane</keyword>
<dbReference type="PANTHER" id="PTHR33281:SF19">
    <property type="entry name" value="VOLTAGE-DEPENDENT ANION CHANNEL-FORMING PROTEIN YNEE"/>
    <property type="match status" value="1"/>
</dbReference>
<reference evidence="8" key="2">
    <citation type="submission" date="2024-10" db="UniProtKB">
        <authorList>
            <consortium name="EnsemblProtists"/>
        </authorList>
    </citation>
    <scope>IDENTIFICATION</scope>
</reference>
<dbReference type="EnsemblProtists" id="EOD18564">
    <property type="protein sequence ID" value="EOD18564"/>
    <property type="gene ID" value="EMIHUDRAFT_243721"/>
</dbReference>
<keyword evidence="2" id="KW-0813">Transport</keyword>
<keyword evidence="9" id="KW-1185">Reference proteome</keyword>
<dbReference type="Proteomes" id="UP000013827">
    <property type="component" value="Unassembled WGS sequence"/>
</dbReference>
<dbReference type="AlphaFoldDB" id="A0A0D3J4X9"/>